<name>A0A2U8H1Q8_9RHOO</name>
<dbReference type="OrthoDB" id="8561208at2"/>
<dbReference type="SUPFAM" id="SSF52833">
    <property type="entry name" value="Thioredoxin-like"/>
    <property type="match status" value="1"/>
</dbReference>
<protein>
    <recommendedName>
        <fullName evidence="1">Thioredoxin-like fold domain-containing protein</fullName>
    </recommendedName>
</protein>
<feature type="domain" description="Thioredoxin-like fold" evidence="1">
    <location>
        <begin position="25"/>
        <end position="116"/>
    </location>
</feature>
<gene>
    <name evidence="2" type="ORF">CEW87_11175</name>
</gene>
<sequence>MTLSAAQGLPAAENLAQDARRMRAEALPMVVLYSQAGCTWCEEARRYLVPMSSAAETRDHALYRQVDIDSDAAIVDFEGTRTTHREFARVRKVRLTPTVVVYGPDGARIGEAIVGMRLPDFYGQYLSNAVDAARTTLNSRTR</sequence>
<dbReference type="Proteomes" id="UP000244902">
    <property type="component" value="Chromosome"/>
</dbReference>
<reference evidence="2 3" key="1">
    <citation type="submission" date="2017-06" db="EMBL/GenBank/DDBJ databases">
        <title>Azoarcus sp. TSNA42 complete genome sequence.</title>
        <authorList>
            <person name="Woo J.-H."/>
            <person name="Kim H.-S."/>
        </authorList>
    </citation>
    <scope>NUCLEOTIDE SEQUENCE [LARGE SCALE GENOMIC DNA]</scope>
    <source>
        <strain evidence="2 3">TSNA42</strain>
    </source>
</reference>
<organism evidence="2 3">
    <name type="scientific">Parazoarcus communis</name>
    <dbReference type="NCBI Taxonomy" id="41977"/>
    <lineage>
        <taxon>Bacteria</taxon>
        <taxon>Pseudomonadati</taxon>
        <taxon>Pseudomonadota</taxon>
        <taxon>Betaproteobacteria</taxon>
        <taxon>Rhodocyclales</taxon>
        <taxon>Zoogloeaceae</taxon>
        <taxon>Parazoarcus</taxon>
    </lineage>
</organism>
<dbReference type="Gene3D" id="3.40.30.10">
    <property type="entry name" value="Glutaredoxin"/>
    <property type="match status" value="1"/>
</dbReference>
<dbReference type="Pfam" id="PF13098">
    <property type="entry name" value="Thioredoxin_2"/>
    <property type="match status" value="1"/>
</dbReference>
<proteinExistence type="predicted"/>
<dbReference type="InterPro" id="IPR036249">
    <property type="entry name" value="Thioredoxin-like_sf"/>
</dbReference>
<dbReference type="AlphaFoldDB" id="A0A2U8H1Q8"/>
<dbReference type="EMBL" id="CP022188">
    <property type="protein sequence ID" value="AWI79882.1"/>
    <property type="molecule type" value="Genomic_DNA"/>
</dbReference>
<dbReference type="InterPro" id="IPR012336">
    <property type="entry name" value="Thioredoxin-like_fold"/>
</dbReference>
<dbReference type="RefSeq" id="WP_108973059.1">
    <property type="nucleotide sequence ID" value="NZ_CP022188.1"/>
</dbReference>
<evidence type="ECO:0000313" key="2">
    <source>
        <dbReference type="EMBL" id="AWI79882.1"/>
    </source>
</evidence>
<accession>A0A2U8H1Q8</accession>
<evidence type="ECO:0000313" key="3">
    <source>
        <dbReference type="Proteomes" id="UP000244902"/>
    </source>
</evidence>
<evidence type="ECO:0000259" key="1">
    <source>
        <dbReference type="Pfam" id="PF13098"/>
    </source>
</evidence>